<proteinExistence type="predicted"/>
<dbReference type="EMBL" id="KC954774">
    <property type="protein sequence ID" value="AIA64540.1"/>
    <property type="molecule type" value="Genomic_DNA"/>
</dbReference>
<evidence type="ECO:0000256" key="1">
    <source>
        <dbReference type="SAM" id="MobiDB-lite"/>
    </source>
</evidence>
<feature type="region of interest" description="Disordered" evidence="1">
    <location>
        <begin position="28"/>
        <end position="67"/>
    </location>
</feature>
<dbReference type="RefSeq" id="YP_009042247.1">
    <property type="nucleotide sequence ID" value="NC_024354.1"/>
</dbReference>
<accession>A0A060ACB3</accession>
<dbReference type="KEGG" id="vg:19686761"/>
<protein>
    <recommendedName>
        <fullName evidence="4">Tail fiber protein</fullName>
    </recommendedName>
</protein>
<reference evidence="2 3" key="1">
    <citation type="submission" date="2013-04" db="EMBL/GenBank/DDBJ databases">
        <title>Complete Genome Sequence of Cronobacter sakazakii Bacteriophage CR8.</title>
        <authorList>
            <person name="Kim Y."/>
            <person name="Shin H."/>
            <person name="Ryu S."/>
        </authorList>
    </citation>
    <scope>NUCLEOTIDE SEQUENCE [LARGE SCALE GENOMIC DNA]</scope>
</reference>
<evidence type="ECO:0000313" key="2">
    <source>
        <dbReference type="EMBL" id="AIA64540.1"/>
    </source>
</evidence>
<gene>
    <name evidence="2" type="ORF">CR8_010</name>
</gene>
<dbReference type="Gene3D" id="1.20.5.320">
    <property type="entry name" value="6-Phosphogluconate Dehydrogenase, domain 3"/>
    <property type="match status" value="1"/>
</dbReference>
<dbReference type="Proteomes" id="UP000026984">
    <property type="component" value="Segment"/>
</dbReference>
<keyword evidence="3" id="KW-1185">Reference proteome</keyword>
<evidence type="ECO:0008006" key="4">
    <source>
        <dbReference type="Google" id="ProtNLM"/>
    </source>
</evidence>
<name>A0A060ACB3_9CAUD</name>
<evidence type="ECO:0000313" key="3">
    <source>
        <dbReference type="Proteomes" id="UP000026984"/>
    </source>
</evidence>
<feature type="compositionally biased region" description="Low complexity" evidence="1">
    <location>
        <begin position="50"/>
        <end position="62"/>
    </location>
</feature>
<organism evidence="2 3">
    <name type="scientific">Cronobacter phage CR8</name>
    <dbReference type="NCBI Taxonomy" id="1327934"/>
    <lineage>
        <taxon>Viruses</taxon>
        <taxon>Duplodnaviria</taxon>
        <taxon>Heunggongvirae</taxon>
        <taxon>Uroviricota</taxon>
        <taxon>Caudoviricetes</taxon>
        <taxon>Vequintavirinae</taxon>
        <taxon>Certrevirus</taxon>
        <taxon>Certrevirus CR8</taxon>
    </lineage>
</organism>
<sequence length="103" mass="9755">MAAIGGASLGVLTGYQIMDQATGESKTISELFAGGGGTPGPKGDKGDTGDTGPAGPAGAAGADGEDGVGITDIAAARSGDTVTLTFTMSDSTTKTASFDLPAA</sequence>
<dbReference type="GeneID" id="19686761"/>